<evidence type="ECO:0000313" key="4">
    <source>
        <dbReference type="Proteomes" id="UP001161580"/>
    </source>
</evidence>
<dbReference type="SUPFAM" id="SSF55331">
    <property type="entry name" value="Tautomerase/MIF"/>
    <property type="match status" value="1"/>
</dbReference>
<proteinExistence type="predicted"/>
<dbReference type="AlphaFoldDB" id="A0AAE3QF97"/>
<dbReference type="InterPro" id="IPR014347">
    <property type="entry name" value="Tautomerase/MIF_sf"/>
</dbReference>
<reference evidence="3" key="1">
    <citation type="submission" date="2022-03" db="EMBL/GenBank/DDBJ databases">
        <title>Fererhizobium litorale gen. nov., sp. nov., isolated from sandy sediments of the Sea of Japan seashore.</title>
        <authorList>
            <person name="Romanenko L."/>
            <person name="Kurilenko V."/>
            <person name="Otstavnykh N."/>
            <person name="Svetashev V."/>
            <person name="Tekutyeva L."/>
            <person name="Isaeva M."/>
            <person name="Mikhailov V."/>
        </authorList>
    </citation>
    <scope>NUCLEOTIDE SEQUENCE</scope>
    <source>
        <strain evidence="3">KMM 9576</strain>
    </source>
</reference>
<sequence>MPFVSVKLLAGAFDNDQKHSLAKALTDLMVNFKGSEDFREVTWVRIEELHTECGDGGDEPTCGPLSVKNVLQPSKSIYELIEGNWTSRHEFAVLEPAKAASATGSPTEYR</sequence>
<dbReference type="Gene3D" id="3.30.429.10">
    <property type="entry name" value="Macrophage Migration Inhibitory Factor"/>
    <property type="match status" value="1"/>
</dbReference>
<evidence type="ECO:0000313" key="3">
    <source>
        <dbReference type="EMBL" id="MDI7924737.1"/>
    </source>
</evidence>
<dbReference type="EMBL" id="JALDYZ010000018">
    <property type="protein sequence ID" value="MDI7924737.1"/>
    <property type="molecule type" value="Genomic_DNA"/>
</dbReference>
<feature type="domain" description="4-oxalocrotonate tautomerase-like" evidence="2">
    <location>
        <begin position="2"/>
        <end position="34"/>
    </location>
</feature>
<evidence type="ECO:0000259" key="2">
    <source>
        <dbReference type="Pfam" id="PF01361"/>
    </source>
</evidence>
<name>A0AAE3QF97_9HYPH</name>
<comment type="caution">
    <text evidence="3">The sequence shown here is derived from an EMBL/GenBank/DDBJ whole genome shotgun (WGS) entry which is preliminary data.</text>
</comment>
<dbReference type="InterPro" id="IPR004370">
    <property type="entry name" value="4-OT-like_dom"/>
</dbReference>
<organism evidence="3 4">
    <name type="scientific">Ferirhizobium litorale</name>
    <dbReference type="NCBI Taxonomy" id="2927786"/>
    <lineage>
        <taxon>Bacteria</taxon>
        <taxon>Pseudomonadati</taxon>
        <taxon>Pseudomonadota</taxon>
        <taxon>Alphaproteobacteria</taxon>
        <taxon>Hyphomicrobiales</taxon>
        <taxon>Rhizobiaceae</taxon>
        <taxon>Ferirhizobium</taxon>
    </lineage>
</organism>
<dbReference type="Proteomes" id="UP001161580">
    <property type="component" value="Unassembled WGS sequence"/>
</dbReference>
<dbReference type="GO" id="GO:0016853">
    <property type="term" value="F:isomerase activity"/>
    <property type="evidence" value="ECO:0007669"/>
    <property type="project" value="UniProtKB-KW"/>
</dbReference>
<dbReference type="RefSeq" id="WP_311788838.1">
    <property type="nucleotide sequence ID" value="NZ_JALDYY010000019.1"/>
</dbReference>
<keyword evidence="1" id="KW-0413">Isomerase</keyword>
<accession>A0AAE3QF97</accession>
<gene>
    <name evidence="3" type="ORF">MRS75_21995</name>
</gene>
<protein>
    <submittedName>
        <fullName evidence="3">Tautomerase family protein</fullName>
    </submittedName>
</protein>
<dbReference type="Pfam" id="PF01361">
    <property type="entry name" value="Tautomerase"/>
    <property type="match status" value="1"/>
</dbReference>
<keyword evidence="4" id="KW-1185">Reference proteome</keyword>
<evidence type="ECO:0000256" key="1">
    <source>
        <dbReference type="ARBA" id="ARBA00023235"/>
    </source>
</evidence>